<proteinExistence type="predicted"/>
<sequence length="283" mass="30983">MIFELNFIFDDHRIDVSRKQTQGFVSTQNSFDANTSIEDGSAGQGGCHDKGCTVCLAPSELRSPIPTSSTCDHTALLRKKDLQIGKMEKEIRELTRQRGIGESRVEGLLQMIGNDQSSSQWSEFVMILNPRCPKASIQLNILAEAVGAILMKNIISFHSTLKAILHVMDWTCTRRWLNLPVGLSMEHEICKSANTLRSYHQIGDKLMDFIIALYGSKAVKTFCSRMHFSLGACCSATEGLVGRVLEADLQVGDGGSAGTCYTYSCSECALVGVSLEGNIDATM</sequence>
<dbReference type="PANTHER" id="PTHR15629:SF2">
    <property type="entry name" value="SH3 DOMAIN-CONTAINING YSC84-LIKE PROTEIN 1"/>
    <property type="match status" value="1"/>
</dbReference>
<dbReference type="AlphaFoldDB" id="A0A438CB03"/>
<name>A0A438CB03_VITVI</name>
<protein>
    <submittedName>
        <fullName evidence="2">Kinesin-like protein KIN-7E</fullName>
    </submittedName>
</protein>
<dbReference type="EMBL" id="QGNW01002368">
    <property type="protein sequence ID" value="RVW20432.1"/>
    <property type="molecule type" value="Genomic_DNA"/>
</dbReference>
<gene>
    <name evidence="2" type="primary">KIN7E_4</name>
    <name evidence="2" type="ORF">CK203_112410</name>
</gene>
<evidence type="ECO:0000313" key="2">
    <source>
        <dbReference type="EMBL" id="RVW20432.1"/>
    </source>
</evidence>
<reference evidence="2 3" key="1">
    <citation type="journal article" date="2018" name="PLoS Genet.">
        <title>Population sequencing reveals clonal diversity and ancestral inbreeding in the grapevine cultivar Chardonnay.</title>
        <authorList>
            <person name="Roach M.J."/>
            <person name="Johnson D.L."/>
            <person name="Bohlmann J."/>
            <person name="van Vuuren H.J."/>
            <person name="Jones S.J."/>
            <person name="Pretorius I.S."/>
            <person name="Schmidt S.A."/>
            <person name="Borneman A.R."/>
        </authorList>
    </citation>
    <scope>NUCLEOTIDE SEQUENCE [LARGE SCALE GENOMIC DNA]</scope>
    <source>
        <strain evidence="3">cv. Chardonnay</strain>
        <tissue evidence="2">Leaf</tissue>
    </source>
</reference>
<accession>A0A438CB03</accession>
<comment type="caution">
    <text evidence="2">The sequence shown here is derived from an EMBL/GenBank/DDBJ whole genome shotgun (WGS) entry which is preliminary data.</text>
</comment>
<dbReference type="Pfam" id="PF04366">
    <property type="entry name" value="Ysc84"/>
    <property type="match status" value="1"/>
</dbReference>
<dbReference type="Proteomes" id="UP000288805">
    <property type="component" value="Unassembled WGS sequence"/>
</dbReference>
<evidence type="ECO:0000313" key="3">
    <source>
        <dbReference type="Proteomes" id="UP000288805"/>
    </source>
</evidence>
<dbReference type="InterPro" id="IPR007461">
    <property type="entry name" value="Ysc84_actin-binding"/>
</dbReference>
<dbReference type="InterPro" id="IPR051702">
    <property type="entry name" value="SH3_domain_YSC84-like"/>
</dbReference>
<dbReference type="PANTHER" id="PTHR15629">
    <property type="entry name" value="SH3YL1 PROTEIN"/>
    <property type="match status" value="1"/>
</dbReference>
<evidence type="ECO:0000259" key="1">
    <source>
        <dbReference type="Pfam" id="PF04366"/>
    </source>
</evidence>
<organism evidence="2 3">
    <name type="scientific">Vitis vinifera</name>
    <name type="common">Grape</name>
    <dbReference type="NCBI Taxonomy" id="29760"/>
    <lineage>
        <taxon>Eukaryota</taxon>
        <taxon>Viridiplantae</taxon>
        <taxon>Streptophyta</taxon>
        <taxon>Embryophyta</taxon>
        <taxon>Tracheophyta</taxon>
        <taxon>Spermatophyta</taxon>
        <taxon>Magnoliopsida</taxon>
        <taxon>eudicotyledons</taxon>
        <taxon>Gunneridae</taxon>
        <taxon>Pentapetalae</taxon>
        <taxon>rosids</taxon>
        <taxon>Vitales</taxon>
        <taxon>Vitaceae</taxon>
        <taxon>Viteae</taxon>
        <taxon>Vitis</taxon>
    </lineage>
</organism>
<feature type="domain" description="Ysc84 actin-binding" evidence="1">
    <location>
        <begin position="201"/>
        <end position="279"/>
    </location>
</feature>